<dbReference type="PROSITE" id="PS00137">
    <property type="entry name" value="SUBTILASE_HIS"/>
    <property type="match status" value="1"/>
</dbReference>
<dbReference type="Gene3D" id="3.50.30.30">
    <property type="match status" value="1"/>
</dbReference>
<evidence type="ECO:0000256" key="9">
    <source>
        <dbReference type="PROSITE-ProRule" id="PRU01240"/>
    </source>
</evidence>
<evidence type="ECO:0000259" key="14">
    <source>
        <dbReference type="PROSITE" id="PS50022"/>
    </source>
</evidence>
<dbReference type="SUPFAM" id="SSF52743">
    <property type="entry name" value="Subtilisin-like"/>
    <property type="match status" value="1"/>
</dbReference>
<evidence type="ECO:0000313" key="16">
    <source>
        <dbReference type="Proteomes" id="UP000003822"/>
    </source>
</evidence>
<keyword evidence="12" id="KW-0472">Membrane</keyword>
<keyword evidence="3" id="KW-0964">Secreted</keyword>
<dbReference type="PROSITE" id="PS51892">
    <property type="entry name" value="SUBTILASE"/>
    <property type="match status" value="1"/>
</dbReference>
<accession>G9PGA6</accession>
<dbReference type="GO" id="GO:0005615">
    <property type="term" value="C:extracellular space"/>
    <property type="evidence" value="ECO:0007669"/>
    <property type="project" value="TreeGrafter"/>
</dbReference>
<feature type="transmembrane region" description="Helical" evidence="12">
    <location>
        <begin position="1159"/>
        <end position="1178"/>
    </location>
</feature>
<dbReference type="Pfam" id="PF00082">
    <property type="entry name" value="Peptidase_S8"/>
    <property type="match status" value="1"/>
</dbReference>
<dbReference type="InterPro" id="IPR015500">
    <property type="entry name" value="Peptidase_S8_subtilisin-rel"/>
</dbReference>
<feature type="region of interest" description="Disordered" evidence="11">
    <location>
        <begin position="602"/>
        <end position="630"/>
    </location>
</feature>
<evidence type="ECO:0000256" key="2">
    <source>
        <dbReference type="ARBA" id="ARBA00022512"/>
    </source>
</evidence>
<organism evidence="15 16">
    <name type="scientific">Actinomyces graevenitzii C83</name>
    <dbReference type="NCBI Taxonomy" id="435830"/>
    <lineage>
        <taxon>Bacteria</taxon>
        <taxon>Bacillati</taxon>
        <taxon>Actinomycetota</taxon>
        <taxon>Actinomycetes</taxon>
        <taxon>Actinomycetales</taxon>
        <taxon>Actinomycetaceae</taxon>
        <taxon>Actinomyces</taxon>
    </lineage>
</organism>
<dbReference type="Gene3D" id="3.30.70.80">
    <property type="entry name" value="Peptidase S8 propeptide/proteinase inhibitor I9"/>
    <property type="match status" value="1"/>
</dbReference>
<dbReference type="InterPro" id="IPR008979">
    <property type="entry name" value="Galactose-bd-like_sf"/>
</dbReference>
<dbReference type="SUPFAM" id="SSF52025">
    <property type="entry name" value="PA domain"/>
    <property type="match status" value="1"/>
</dbReference>
<keyword evidence="7 9" id="KW-0720">Serine protease</keyword>
<evidence type="ECO:0000256" key="6">
    <source>
        <dbReference type="ARBA" id="ARBA00022801"/>
    </source>
</evidence>
<dbReference type="PROSITE" id="PS50022">
    <property type="entry name" value="FA58C_3"/>
    <property type="match status" value="1"/>
</dbReference>
<dbReference type="Proteomes" id="UP000003822">
    <property type="component" value="Unassembled WGS sequence"/>
</dbReference>
<dbReference type="AlphaFoldDB" id="G9PGA6"/>
<comment type="caution">
    <text evidence="15">The sequence shown here is derived from an EMBL/GenBank/DDBJ whole genome shotgun (WGS) entry which is preliminary data.</text>
</comment>
<dbReference type="PRINTS" id="PR00723">
    <property type="entry name" value="SUBTILISIN"/>
</dbReference>
<dbReference type="GO" id="GO:0016020">
    <property type="term" value="C:membrane"/>
    <property type="evidence" value="ECO:0007669"/>
    <property type="project" value="InterPro"/>
</dbReference>
<protein>
    <recommendedName>
        <fullName evidence="14">F5/8 type C domain-containing protein</fullName>
    </recommendedName>
</protein>
<reference evidence="15 16" key="1">
    <citation type="submission" date="2011-10" db="EMBL/GenBank/DDBJ databases">
        <title>The Genome Sequence of Actinomyces graevenitzii C83.</title>
        <authorList>
            <consortium name="The Broad Institute Genome Sequencing Platform"/>
            <consortium name="The Broad Institute Genome Sequencing Center for Infectious Disease"/>
            <person name="Earl A."/>
            <person name="Ward D."/>
            <person name="Feldgarden M."/>
            <person name="Gevers D."/>
            <person name="Sibley C.D."/>
            <person name="Field T.R."/>
            <person name="Grinwis M."/>
            <person name="Eshaghurshan C.S."/>
            <person name="Surette M.G."/>
            <person name="Young S.K."/>
            <person name="Zeng Q."/>
            <person name="Gargeya S."/>
            <person name="Fitzgerald M."/>
            <person name="Haas B."/>
            <person name="Abouelleil A."/>
            <person name="Alvarado L."/>
            <person name="Arachchi H.M."/>
            <person name="Berlin A."/>
            <person name="Brown A."/>
            <person name="Chapman S.B."/>
            <person name="Chen Z."/>
            <person name="Dunbar C."/>
            <person name="Freedman E."/>
            <person name="Gearin G."/>
            <person name="Goldberg J."/>
            <person name="Griggs A."/>
            <person name="Gujja S."/>
            <person name="Heiman D."/>
            <person name="Howarth C."/>
            <person name="Larson L."/>
            <person name="Lui A."/>
            <person name="MacDonald P.J.P."/>
            <person name="Montmayeur A."/>
            <person name="Murphy C."/>
            <person name="Neiman D."/>
            <person name="Pearson M."/>
            <person name="Priest M."/>
            <person name="Roberts A."/>
            <person name="Saif S."/>
            <person name="Shea T."/>
            <person name="Shenoy N."/>
            <person name="Sisk P."/>
            <person name="Stolte C."/>
            <person name="Sykes S."/>
            <person name="Wortman J."/>
            <person name="Nusbaum C."/>
            <person name="Birren B."/>
        </authorList>
    </citation>
    <scope>NUCLEOTIDE SEQUENCE [LARGE SCALE GENOMIC DNA]</scope>
    <source>
        <strain evidence="15 16">C83</strain>
    </source>
</reference>
<dbReference type="Pfam" id="PF06280">
    <property type="entry name" value="fn3_5"/>
    <property type="match status" value="1"/>
</dbReference>
<evidence type="ECO:0000256" key="8">
    <source>
        <dbReference type="PIRSR" id="PIRSR615500-1"/>
    </source>
</evidence>
<feature type="compositionally biased region" description="Low complexity" evidence="11">
    <location>
        <begin position="1065"/>
        <end position="1101"/>
    </location>
</feature>
<feature type="chain" id="PRO_5003525521" description="F5/8 type C domain-containing protein" evidence="13">
    <location>
        <begin position="26"/>
        <end position="1190"/>
    </location>
</feature>
<feature type="region of interest" description="Disordered" evidence="11">
    <location>
        <begin position="696"/>
        <end position="719"/>
    </location>
</feature>
<evidence type="ECO:0000256" key="1">
    <source>
        <dbReference type="ARBA" id="ARBA00011073"/>
    </source>
</evidence>
<dbReference type="EMBL" id="ACRN01000009">
    <property type="protein sequence ID" value="EHM87875.1"/>
    <property type="molecule type" value="Genomic_DNA"/>
</dbReference>
<evidence type="ECO:0000256" key="3">
    <source>
        <dbReference type="ARBA" id="ARBA00022525"/>
    </source>
</evidence>
<dbReference type="InterPro" id="IPR000209">
    <property type="entry name" value="Peptidase_S8/S53_dom"/>
</dbReference>
<dbReference type="Gene3D" id="2.60.120.260">
    <property type="entry name" value="Galactose-binding domain-like"/>
    <property type="match status" value="1"/>
</dbReference>
<dbReference type="Gene3D" id="2.60.40.1710">
    <property type="entry name" value="Subtilisin-like superfamily"/>
    <property type="match status" value="1"/>
</dbReference>
<feature type="compositionally biased region" description="Basic and acidic residues" evidence="11">
    <location>
        <begin position="1143"/>
        <end position="1152"/>
    </location>
</feature>
<dbReference type="Gene3D" id="3.40.50.200">
    <property type="entry name" value="Peptidase S8/S53 domain"/>
    <property type="match status" value="1"/>
</dbReference>
<feature type="signal peptide" evidence="13">
    <location>
        <begin position="1"/>
        <end position="25"/>
    </location>
</feature>
<evidence type="ECO:0000256" key="7">
    <source>
        <dbReference type="ARBA" id="ARBA00022825"/>
    </source>
</evidence>
<feature type="active site" description="Charge relay system" evidence="8 9">
    <location>
        <position position="259"/>
    </location>
</feature>
<evidence type="ECO:0000256" key="5">
    <source>
        <dbReference type="ARBA" id="ARBA00022729"/>
    </source>
</evidence>
<dbReference type="Pfam" id="PF02225">
    <property type="entry name" value="PA"/>
    <property type="match status" value="1"/>
</dbReference>
<keyword evidence="2" id="KW-0134">Cell wall</keyword>
<keyword evidence="12" id="KW-1133">Transmembrane helix</keyword>
<dbReference type="PROSITE" id="PS00138">
    <property type="entry name" value="SUBTILASE_SER"/>
    <property type="match status" value="1"/>
</dbReference>
<feature type="compositionally biased region" description="Low complexity" evidence="11">
    <location>
        <begin position="1110"/>
        <end position="1132"/>
    </location>
</feature>
<dbReference type="CDD" id="cd02133">
    <property type="entry name" value="PA_C5a_like"/>
    <property type="match status" value="1"/>
</dbReference>
<evidence type="ECO:0000256" key="11">
    <source>
        <dbReference type="SAM" id="MobiDB-lite"/>
    </source>
</evidence>
<evidence type="ECO:0000256" key="12">
    <source>
        <dbReference type="SAM" id="Phobius"/>
    </source>
</evidence>
<evidence type="ECO:0000313" key="15">
    <source>
        <dbReference type="EMBL" id="EHM87875.1"/>
    </source>
</evidence>
<dbReference type="InterPro" id="IPR046450">
    <property type="entry name" value="PA_dom_sf"/>
</dbReference>
<dbReference type="PATRIC" id="fig|435830.3.peg.1236"/>
<dbReference type="InterPro" id="IPR003137">
    <property type="entry name" value="PA_domain"/>
</dbReference>
<dbReference type="InterPro" id="IPR010259">
    <property type="entry name" value="S8pro/Inhibitor_I9"/>
</dbReference>
<proteinExistence type="inferred from homology"/>
<evidence type="ECO:0000256" key="10">
    <source>
        <dbReference type="RuleBase" id="RU003355"/>
    </source>
</evidence>
<feature type="domain" description="F5/8 type C" evidence="14">
    <location>
        <begin position="914"/>
        <end position="1063"/>
    </location>
</feature>
<dbReference type="InterPro" id="IPR000421">
    <property type="entry name" value="FA58C"/>
</dbReference>
<sequence>MLKPSLNRRRITAFTLSVATACALAAPVVASPTANIPSGTFTSALQLANGTQATNVPGHWLVTLSAPSVSNGGSASSIETQQDKLAEAIKDAGINAKITNNYDQVWNGVSVSVSDSQAAQLAKLPGVVSVQPVIEVPRPEVKTSKDLTTSEGETKYSWGAPLGMTNADRAQSELGLTGKGVKIGIIDSGIDIDHREFGGTGVSGSGTSREKGDGAKADGAVGFPNSRVIAGYDYVGDDYGANGTYDPKPDPIPDDCGGHGTHVAGIAAGGGAAGSSTEVRGVAPEASLGAYRVFGCDGKTSTDIIITAMEQATKDGMDVVNMSLGAAYMVLPDYPTTKAVKTMVDAGVVVAIAQGNDGADGLWTLGAPGAATEAITVASVDNTVETNYYFTASGVDNKFFYNVGSNGGDFARSNVAYPVVASGEADSEDGKLCTAPSDTNAFKGKYVLIRRGGCTFGTKAANAQKAGAVGVIIDNNQAGTIGMDLTNATDPVKIPAVSITQADGDALRAALKADTTVTFGDTFGDRPVSTGGLVSDFSSWGLNGKLEMKPDVAAPGGLIWSTWPLDHGGPFNTISGTSMATPYTAGAAALILQAHPELKDAKNASTSEGVRARLQSTGSPRLWSEGNGDKTLLEPTARQGAGLIDVYRAASTKVLPSVSRLNLGQQIAGEKTHEITLTNSGSEAVTYKLGHVDTVTTTGESSKPTRGTTNGATVSTDGTSVTVPAGSSAKIAVKVSAPAGIGNGDFYGGYVTLTPDNAAQTLRIPFVGVGGNLAESKTLYKTGPVLATEKLKVVNKAGHQFTMFNDRPHVYFKADVPLIRSGLVAMRKTDDGKYEVLSDKVFISMSDKGWNRTSTRLVRWDGSYLDANNQLQQAPEGTYQLWELNAPAGADTTVLEQYNIWMSNDFTIDWRRSDYLPTIALKASGDVTAAATTATADASTSDADPRNGKPEAMVDDNVFTYAVVSSGAPITLDAGKVYNISKVQYVPNQGNDGVDSMPATGWKAEVSVDGKTWTDAGSGSLSGEAMVPQDLTLKSGAKGRFVRITLTSDKGKVGVAELRIAGTPAGDATAAPTEQPTAAPTGSAAPTAAPTGSAAPTAQPTGSAAPSNPAQPTAAPSVSASSSASALPGKPSGKPSALPGKPGKGDDNREPLARTGTTIAIGIGALVLAAAGAGALALRKRRDAEAGSEA</sequence>
<keyword evidence="12" id="KW-0812">Transmembrane</keyword>
<dbReference type="Pfam" id="PF00754">
    <property type="entry name" value="F5_F8_type_C"/>
    <property type="match status" value="1"/>
</dbReference>
<dbReference type="InterPro" id="IPR010435">
    <property type="entry name" value="C5a/SBT2-like_Fn3"/>
</dbReference>
<keyword evidence="5 13" id="KW-0732">Signal</keyword>
<dbReference type="STRING" id="435830.HMPREF0045_01280"/>
<dbReference type="PROSITE" id="PS51257">
    <property type="entry name" value="PROKAR_LIPOPROTEIN"/>
    <property type="match status" value="1"/>
</dbReference>
<keyword evidence="6 9" id="KW-0378">Hydrolase</keyword>
<evidence type="ECO:0000256" key="13">
    <source>
        <dbReference type="SAM" id="SignalP"/>
    </source>
</evidence>
<feature type="region of interest" description="Disordered" evidence="11">
    <location>
        <begin position="197"/>
        <end position="219"/>
    </location>
</feature>
<keyword evidence="16" id="KW-1185">Reference proteome</keyword>
<gene>
    <name evidence="15" type="ORF">HMPREF0045_01280</name>
</gene>
<keyword evidence="4 9" id="KW-0645">Protease</keyword>
<feature type="active site" description="Charge relay system" evidence="8 9">
    <location>
        <position position="187"/>
    </location>
</feature>
<dbReference type="HOGENOM" id="CLU_003559_0_0_11"/>
<dbReference type="InterPro" id="IPR023828">
    <property type="entry name" value="Peptidase_S8_Ser-AS"/>
</dbReference>
<dbReference type="SUPFAM" id="SSF49785">
    <property type="entry name" value="Galactose-binding domain-like"/>
    <property type="match status" value="1"/>
</dbReference>
<dbReference type="InterPro" id="IPR037045">
    <property type="entry name" value="S8pro/Inhibitor_I9_sf"/>
</dbReference>
<dbReference type="PANTHER" id="PTHR43806:SF66">
    <property type="entry name" value="SERIN ENDOPEPTIDASE"/>
    <property type="match status" value="1"/>
</dbReference>
<feature type="active site" description="Charge relay system" evidence="8 9">
    <location>
        <position position="578"/>
    </location>
</feature>
<dbReference type="GO" id="GO:0006508">
    <property type="term" value="P:proteolysis"/>
    <property type="evidence" value="ECO:0007669"/>
    <property type="project" value="UniProtKB-KW"/>
</dbReference>
<dbReference type="PROSITE" id="PS00136">
    <property type="entry name" value="SUBTILASE_ASP"/>
    <property type="match status" value="1"/>
</dbReference>
<feature type="compositionally biased region" description="Polar residues" evidence="11">
    <location>
        <begin position="603"/>
        <end position="619"/>
    </location>
</feature>
<dbReference type="eggNOG" id="COG1404">
    <property type="taxonomic scope" value="Bacteria"/>
</dbReference>
<dbReference type="InterPro" id="IPR050131">
    <property type="entry name" value="Peptidase_S8_subtilisin-like"/>
</dbReference>
<name>G9PGA6_9ACTO</name>
<dbReference type="GO" id="GO:0004252">
    <property type="term" value="F:serine-type endopeptidase activity"/>
    <property type="evidence" value="ECO:0007669"/>
    <property type="project" value="UniProtKB-UniRule"/>
</dbReference>
<feature type="region of interest" description="Disordered" evidence="11">
    <location>
        <begin position="1065"/>
        <end position="1153"/>
    </location>
</feature>
<dbReference type="Pfam" id="PF05922">
    <property type="entry name" value="Inhibitor_I9"/>
    <property type="match status" value="1"/>
</dbReference>
<evidence type="ECO:0000256" key="4">
    <source>
        <dbReference type="ARBA" id="ARBA00022670"/>
    </source>
</evidence>
<comment type="similarity">
    <text evidence="1 9 10">Belongs to the peptidase S8 family.</text>
</comment>
<dbReference type="InterPro" id="IPR022398">
    <property type="entry name" value="Peptidase_S8_His-AS"/>
</dbReference>
<dbReference type="PANTHER" id="PTHR43806">
    <property type="entry name" value="PEPTIDASE S8"/>
    <property type="match status" value="1"/>
</dbReference>
<dbReference type="InterPro" id="IPR036852">
    <property type="entry name" value="Peptidase_S8/S53_dom_sf"/>
</dbReference>
<dbReference type="InterPro" id="IPR023827">
    <property type="entry name" value="Peptidase_S8_Asp-AS"/>
</dbReference>